<dbReference type="InterPro" id="IPR052544">
    <property type="entry name" value="Bacteriocin_Proc_Enz"/>
</dbReference>
<dbReference type="PANTHER" id="PTHR43745">
    <property type="entry name" value="NITROREDUCTASE MJ1384-RELATED"/>
    <property type="match status" value="1"/>
</dbReference>
<evidence type="ECO:0000313" key="2">
    <source>
        <dbReference type="EMBL" id="BCT92360.1"/>
    </source>
</evidence>
<dbReference type="InterPro" id="IPR000415">
    <property type="entry name" value="Nitroreductase-like"/>
</dbReference>
<name>A0ABM7Q4U3_9GAMM</name>
<dbReference type="SUPFAM" id="SSF55469">
    <property type="entry name" value="FMN-dependent nitroreductase-like"/>
    <property type="match status" value="1"/>
</dbReference>
<feature type="domain" description="Nitroreductase" evidence="1">
    <location>
        <begin position="182"/>
        <end position="371"/>
    </location>
</feature>
<dbReference type="InterPro" id="IPR030965">
    <property type="entry name" value="SagB-rel_DH_2"/>
</dbReference>
<proteinExistence type="predicted"/>
<sequence>MRVRRCAVLWLEPRETAQFQLEDLLSGGTGIVSQVGWRAHAPQFDEALPVDEDDVLLLGRLSPVDWIDDGPLRAKHGAARLRTLLRAGLLIGQGKAWRAQRLADDELRAQHWYGLSAVAHARSRWVGLDAAREVAEAGMDTAAGLRKHYGPPPPTLMERGPADERVRLPRAVPTALDALFDQRSTCRNFDTEAVLSQVQFAHVVERVFSARGQVHGADDFNMLKKTSPSGGAMHPTEAYFIVHRVEGLAPGLYHYHSVEHALQPLPWEGTPEALRAFARLAVGGQHWFSDSPVQVALVPRFARNYWKYQNHPKAYRVAILDIGHLSQTLLVTATELGLGAYITAAINEVDIEQAFGLTSYVESPLAVCGFGLRADTMTTSEFDPNRKIWPRKPK</sequence>
<gene>
    <name evidence="2" type="ORF">LYSCAS_13840</name>
</gene>
<dbReference type="InterPro" id="IPR020051">
    <property type="entry name" value="SagB-type_dehydrogenase"/>
</dbReference>
<dbReference type="Pfam" id="PF00881">
    <property type="entry name" value="Nitroreductase"/>
    <property type="match status" value="1"/>
</dbReference>
<dbReference type="CDD" id="cd02142">
    <property type="entry name" value="McbC_SagB-like_oxidoreductase"/>
    <property type="match status" value="1"/>
</dbReference>
<evidence type="ECO:0000259" key="1">
    <source>
        <dbReference type="Pfam" id="PF00881"/>
    </source>
</evidence>
<dbReference type="NCBIfam" id="TIGR03605">
    <property type="entry name" value="antibiot_sagB"/>
    <property type="match status" value="1"/>
</dbReference>
<keyword evidence="3" id="KW-1185">Reference proteome</keyword>
<dbReference type="InterPro" id="IPR029479">
    <property type="entry name" value="Nitroreductase"/>
</dbReference>
<protein>
    <recommendedName>
        <fullName evidence="1">Nitroreductase domain-containing protein</fullName>
    </recommendedName>
</protein>
<organism evidence="2 3">
    <name type="scientific">Noviluteimonas caseinilytica</name>
    <dbReference type="NCBI Taxonomy" id="2675101"/>
    <lineage>
        <taxon>Bacteria</taxon>
        <taxon>Pseudomonadati</taxon>
        <taxon>Pseudomonadota</taxon>
        <taxon>Gammaproteobacteria</taxon>
        <taxon>Lysobacterales</taxon>
        <taxon>Lysobacteraceae</taxon>
        <taxon>Noviluteimonas</taxon>
    </lineage>
</organism>
<dbReference type="RefSeq" id="WP_213437076.1">
    <property type="nucleotide sequence ID" value="NZ_AP024545.1"/>
</dbReference>
<dbReference type="NCBIfam" id="TIGR04511">
    <property type="entry name" value="SagB_rel_DH_2"/>
    <property type="match status" value="1"/>
</dbReference>
<reference evidence="2 3" key="1">
    <citation type="submission" date="2021-03" db="EMBL/GenBank/DDBJ databases">
        <title>Complete Genome Sequences of Two Lysobacter Strains Isolated from Sea Water (Lysobacter caseinilyticus) and Soil (Lysobacter helvus) in South Korea.</title>
        <authorList>
            <person name="Watanabe Y."/>
            <person name="Arakawa K."/>
        </authorList>
    </citation>
    <scope>NUCLEOTIDE SEQUENCE [LARGE SCALE GENOMIC DNA]</scope>
    <source>
        <strain evidence="2 3">KVB24</strain>
    </source>
</reference>
<dbReference type="EMBL" id="AP024545">
    <property type="protein sequence ID" value="BCT92360.1"/>
    <property type="molecule type" value="Genomic_DNA"/>
</dbReference>
<dbReference type="Proteomes" id="UP000681317">
    <property type="component" value="Chromosome"/>
</dbReference>
<dbReference type="PANTHER" id="PTHR43745:SF2">
    <property type="entry name" value="NITROREDUCTASE MJ1384-RELATED"/>
    <property type="match status" value="1"/>
</dbReference>
<accession>A0ABM7Q4U3</accession>
<evidence type="ECO:0000313" key="3">
    <source>
        <dbReference type="Proteomes" id="UP000681317"/>
    </source>
</evidence>
<dbReference type="Gene3D" id="3.40.109.10">
    <property type="entry name" value="NADH Oxidase"/>
    <property type="match status" value="1"/>
</dbReference>